<comment type="caution">
    <text evidence="4">The sequence shown here is derived from an EMBL/GenBank/DDBJ whole genome shotgun (WGS) entry which is preliminary data.</text>
</comment>
<dbReference type="InterPro" id="IPR009057">
    <property type="entry name" value="Homeodomain-like_sf"/>
</dbReference>
<keyword evidence="5" id="KW-1185">Reference proteome</keyword>
<evidence type="ECO:0000259" key="3">
    <source>
        <dbReference type="PROSITE" id="PS50977"/>
    </source>
</evidence>
<dbReference type="AlphaFoldDB" id="A0A2N7AUW5"/>
<dbReference type="PROSITE" id="PS50977">
    <property type="entry name" value="HTH_TETR_2"/>
    <property type="match status" value="1"/>
</dbReference>
<evidence type="ECO:0000256" key="2">
    <source>
        <dbReference type="PROSITE-ProRule" id="PRU00335"/>
    </source>
</evidence>
<accession>A0A2N7AUW5</accession>
<reference evidence="4 5" key="1">
    <citation type="submission" date="2017-05" db="EMBL/GenBank/DDBJ databases">
        <title>Lactobacillus nurukis nov., sp. nov., isolated from nuruk.</title>
        <authorList>
            <person name="Kim S.-J."/>
        </authorList>
    </citation>
    <scope>NUCLEOTIDE SEQUENCE [LARGE SCALE GENOMIC DNA]</scope>
    <source>
        <strain evidence="4 5">SYF10-1a</strain>
    </source>
</reference>
<dbReference type="InterPro" id="IPR001647">
    <property type="entry name" value="HTH_TetR"/>
</dbReference>
<dbReference type="Gene3D" id="1.10.357.10">
    <property type="entry name" value="Tetracycline Repressor, domain 2"/>
    <property type="match status" value="1"/>
</dbReference>
<feature type="DNA-binding region" description="H-T-H motif" evidence="2">
    <location>
        <begin position="42"/>
        <end position="61"/>
    </location>
</feature>
<dbReference type="Pfam" id="PF00440">
    <property type="entry name" value="TetR_N"/>
    <property type="match status" value="1"/>
</dbReference>
<evidence type="ECO:0000313" key="5">
    <source>
        <dbReference type="Proteomes" id="UP000235649"/>
    </source>
</evidence>
<evidence type="ECO:0000256" key="1">
    <source>
        <dbReference type="ARBA" id="ARBA00023125"/>
    </source>
</evidence>
<protein>
    <submittedName>
        <fullName evidence="4">TetR family transcriptional regulator</fullName>
    </submittedName>
</protein>
<dbReference type="Proteomes" id="UP000235649">
    <property type="component" value="Unassembled WGS sequence"/>
</dbReference>
<dbReference type="SUPFAM" id="SSF48498">
    <property type="entry name" value="Tetracyclin repressor-like, C-terminal domain"/>
    <property type="match status" value="1"/>
</dbReference>
<dbReference type="InterPro" id="IPR036271">
    <property type="entry name" value="Tet_transcr_reg_TetR-rel_C_sf"/>
</dbReference>
<proteinExistence type="predicted"/>
<feature type="domain" description="HTH tetR-type" evidence="3">
    <location>
        <begin position="19"/>
        <end position="79"/>
    </location>
</feature>
<dbReference type="EMBL" id="NIPR01000012">
    <property type="protein sequence ID" value="PMD71409.1"/>
    <property type="molecule type" value="Genomic_DNA"/>
</dbReference>
<keyword evidence="1 2" id="KW-0238">DNA-binding</keyword>
<gene>
    <name evidence="4" type="ORF">CBP76_05370</name>
</gene>
<evidence type="ECO:0000313" key="4">
    <source>
        <dbReference type="EMBL" id="PMD71409.1"/>
    </source>
</evidence>
<organism evidence="4 5">
    <name type="scientific">Companilactobacillus nuruki</name>
    <dbReference type="NCBI Taxonomy" id="1993540"/>
    <lineage>
        <taxon>Bacteria</taxon>
        <taxon>Bacillati</taxon>
        <taxon>Bacillota</taxon>
        <taxon>Bacilli</taxon>
        <taxon>Lactobacillales</taxon>
        <taxon>Lactobacillaceae</taxon>
        <taxon>Companilactobacillus</taxon>
    </lineage>
</organism>
<name>A0A2N7AUW5_9LACO</name>
<dbReference type="SUPFAM" id="SSF46689">
    <property type="entry name" value="Homeodomain-like"/>
    <property type="match status" value="1"/>
</dbReference>
<dbReference type="OrthoDB" id="9796019at2"/>
<sequence>MTFRRIIMVENKKNRRRGDQLQNDIYQAAYNLLKKEGYTNLTFSKIAKAAQTSRSVIYRYWDTPFDLVFEMIHNQMKDSGQIANTNLNGKNLQENLFIIGKSLTTGFNIVLTEFNKMMLSEMIEQPQKIHKLFDEINTGNLQIIDAALQMAIDNKEIKFMPSQQVRLSLFHLIRYSYVIENHNLDDAQLLELINEIVLPAIVASQK</sequence>
<dbReference type="GO" id="GO:0003677">
    <property type="term" value="F:DNA binding"/>
    <property type="evidence" value="ECO:0007669"/>
    <property type="project" value="UniProtKB-UniRule"/>
</dbReference>